<feature type="region of interest" description="Disordered" evidence="1">
    <location>
        <begin position="1457"/>
        <end position="1508"/>
    </location>
</feature>
<comment type="caution">
    <text evidence="2">The sequence shown here is derived from an EMBL/GenBank/DDBJ whole genome shotgun (WGS) entry which is preliminary data.</text>
</comment>
<feature type="region of interest" description="Disordered" evidence="1">
    <location>
        <begin position="1552"/>
        <end position="1613"/>
    </location>
</feature>
<evidence type="ECO:0008006" key="4">
    <source>
        <dbReference type="Google" id="ProtNLM"/>
    </source>
</evidence>
<sequence>MAVIPNQDYWCALTARDFTVFSSGKVKMLLASEIDEKNAVKILKHLTQTVTQGVSEGFHYDDNVLVSVKHLLEYIKTQSSSIDSSILSCVYYVSKYFLKRGEVRMVLELKPFMKDLKMEITEDVLKVYYGFFYELFTFLKQRNKTLCMNTILKIRYDYLDVLSCCNIKYLDVLLLEANHFVYGEETINQAQCLGYGIHFLKEAKRIIKECTVVENCEKICGNYTRFVTSLLNNILVSKNGGLLAEVLNDVEVFETSDESYNKIISFFVRGVKAILDANLPVDMIQQQTSALQHLMQEESVSVLILHLHRFASVVTSAQGYWLSSRTEALSVEEFMTISELAILLSSYLKDYIQNKQPAVEPAFVASLSLKVIVNIISLGINIILGVNNIKDKEPSADVYKVLKQLSAVQAYSYELLAVIRSIDDNIWKNLWKMLAVKSVKLASVLEYRGCIKHASEFYEQFWCGFFALEPLLDIQEGIITPEDCIYNALKGHTQCLIHQSKYEEALISIGITVLLSPNYCAGLQRTWVSTKQASLSKKNINLQNFLITNIFIEQKLTMAFPNAFAKLCVKKDSDTSFRLLYWELSSYTFNRSEMHDAICNVGTQLMDSQVDPVCYVEGITLFLSNTWMKYDVSATQFSVAYEKAVMLGQLKLKKISKNHKWYLLTLLGNLHYYSFFAQITALRKKLQNDVADKKDMFCSKVNRNLMKGFIDPSEAEMKSNIFTTYSDLNVEKEQQILDKLVQALESWRSVTKCEEMEIQPLQNKYDDLLINVKTTAQAFALYGYPVYSLRAWVIYYKLCKNSGLCAASLYGLSQLLKFSCNTDDFKLWKEADKLEDQVQKNIDSKGKEMLFSYYLTKSRCCLLNNEYDIGWQYLQKVNESSNPSSFGLQLIFAQKYLLVSKYYTHQVDFKELPEKFEDSNAFVATIKALKILKTLYTIGKIESLFENCSLHLMMMEAAEWTANLCLGMKLYRDGYAHLKTYLTCAQILGLASRCSLLVSKLAQFDLLCQELENAEVKVYGLEAILCLRKTSPSIDKIEKQPSCEKLKEISDTLSLDSEIARMKLLDVPSPVPTNLMGSPELVKSPFKMPFILRHKGNCKCLYCHSLLLQTSLAELALIKAQLHVLKGENNLALSYFKGGMNLCERLKDMQEKIVNNLSVTILGKVSNSYFSLSDPFLSAHSKLSLAYGEFLFLTRHYELVQHMTTYSLESLLQSQECNLHVALDMIDKTQVLFNEMNKTPNDRLDTDDEKENQALNGDPDSLSPKIMKTPKSYRDCLVNAPGLNRNEDHLHLSKALSPSVVLKLDAKLKSAETENEQKNLRNKGRKKIVACINFNDSSVNDCILETVEKGNSFESGSNLNFSPSSNQLSPQKEQEIEIISERIENIAICTSQDSAHKTQNAGRGSSKTFSINFSEERETSHSTRNLKSKHSKKLNHISELENNDCNLLPKTNRKHFKSPLMDTSERNGSSNTELSPVTYKSSKPVNNSKMKGESTNEMSNDKAKGKTKPKVIIYTDSSDAEFVSPDTSVIPSQNTLKDLNLQSECEVTFEREEKMVTPRKTRYRSTKENSLMGDNPAKNTQKSSQKKISKVTKNSRKVPVITQKSESDNSPEDVYIKVHNGNCLPLDEDELTRSSSPECIFISPERKPALRKYERRIAVPLQTADSKHTSANDKTVTYSTVKKGVTRKKRNPYVL</sequence>
<feature type="compositionally biased region" description="Basic residues" evidence="1">
    <location>
        <begin position="1424"/>
        <end position="1433"/>
    </location>
</feature>
<evidence type="ECO:0000256" key="1">
    <source>
        <dbReference type="SAM" id="MobiDB-lite"/>
    </source>
</evidence>
<evidence type="ECO:0000313" key="2">
    <source>
        <dbReference type="EMBL" id="KAK7872095.1"/>
    </source>
</evidence>
<proteinExistence type="predicted"/>
<dbReference type="Proteomes" id="UP001378592">
    <property type="component" value="Unassembled WGS sequence"/>
</dbReference>
<evidence type="ECO:0000313" key="3">
    <source>
        <dbReference type="Proteomes" id="UP001378592"/>
    </source>
</evidence>
<dbReference type="EMBL" id="JAZDUA010000030">
    <property type="protein sequence ID" value="KAK7872095.1"/>
    <property type="molecule type" value="Genomic_DNA"/>
</dbReference>
<keyword evidence="3" id="KW-1185">Reference proteome</keyword>
<feature type="compositionally biased region" description="Polar residues" evidence="1">
    <location>
        <begin position="1466"/>
        <end position="1489"/>
    </location>
</feature>
<gene>
    <name evidence="2" type="ORF">R5R35_004577</name>
</gene>
<reference evidence="2 3" key="1">
    <citation type="submission" date="2024-03" db="EMBL/GenBank/DDBJ databases">
        <title>The genome assembly and annotation of the cricket Gryllus longicercus Weissman &amp; Gray.</title>
        <authorList>
            <person name="Szrajer S."/>
            <person name="Gray D."/>
            <person name="Ylla G."/>
        </authorList>
    </citation>
    <scope>NUCLEOTIDE SEQUENCE [LARGE SCALE GENOMIC DNA]</scope>
    <source>
        <strain evidence="2">DAG 2021-001</strain>
        <tissue evidence="2">Whole body minus gut</tissue>
    </source>
</reference>
<feature type="region of interest" description="Disordered" evidence="1">
    <location>
        <begin position="1394"/>
        <end position="1433"/>
    </location>
</feature>
<feature type="compositionally biased region" description="Polar residues" evidence="1">
    <location>
        <begin position="1394"/>
        <end position="1413"/>
    </location>
</feature>
<feature type="region of interest" description="Disordered" evidence="1">
    <location>
        <begin position="1238"/>
        <end position="1266"/>
    </location>
</feature>
<organism evidence="2 3">
    <name type="scientific">Gryllus longicercus</name>
    <dbReference type="NCBI Taxonomy" id="2509291"/>
    <lineage>
        <taxon>Eukaryota</taxon>
        <taxon>Metazoa</taxon>
        <taxon>Ecdysozoa</taxon>
        <taxon>Arthropoda</taxon>
        <taxon>Hexapoda</taxon>
        <taxon>Insecta</taxon>
        <taxon>Pterygota</taxon>
        <taxon>Neoptera</taxon>
        <taxon>Polyneoptera</taxon>
        <taxon>Orthoptera</taxon>
        <taxon>Ensifera</taxon>
        <taxon>Gryllidea</taxon>
        <taxon>Grylloidea</taxon>
        <taxon>Gryllidae</taxon>
        <taxon>Gryllinae</taxon>
        <taxon>Gryllus</taxon>
    </lineage>
</organism>
<feature type="compositionally biased region" description="Basic residues" evidence="1">
    <location>
        <begin position="1584"/>
        <end position="1596"/>
    </location>
</feature>
<accession>A0AAN9VVB2</accession>
<feature type="compositionally biased region" description="Basic and acidic residues" evidence="1">
    <location>
        <begin position="1490"/>
        <end position="1504"/>
    </location>
</feature>
<name>A0AAN9VVB2_9ORTH</name>
<protein>
    <recommendedName>
        <fullName evidence="4">Separase</fullName>
    </recommendedName>
</protein>